<evidence type="ECO:0000256" key="4">
    <source>
        <dbReference type="SAM" id="MobiDB-lite"/>
    </source>
</evidence>
<sequence>MAETTKERLNKQFAQLESERQSFEPHWRELSDYINPRGSRFLTSEANRNDRRNTHIIDSTGTMAARTLASGMMSGITSPARPWFRLATPDPEMMDYGPVKLWLEAVQN</sequence>
<dbReference type="InterPro" id="IPR020991">
    <property type="entry name" value="Connector_podovirus"/>
</dbReference>
<dbReference type="RefSeq" id="WP_252495866.1">
    <property type="nucleotide sequence ID" value="NZ_JACZOI010000418.1"/>
</dbReference>
<dbReference type="Proteomes" id="UP000640866">
    <property type="component" value="Unassembled WGS sequence"/>
</dbReference>
<protein>
    <submittedName>
        <fullName evidence="5">Phage tail protein</fullName>
    </submittedName>
</protein>
<feature type="compositionally biased region" description="Basic and acidic residues" evidence="4">
    <location>
        <begin position="1"/>
        <end position="10"/>
    </location>
</feature>
<evidence type="ECO:0000256" key="1">
    <source>
        <dbReference type="ARBA" id="ARBA00004328"/>
    </source>
</evidence>
<feature type="non-terminal residue" evidence="5">
    <location>
        <position position="108"/>
    </location>
</feature>
<gene>
    <name evidence="5" type="ORF">IH772_27870</name>
</gene>
<keyword evidence="2" id="KW-1188">Viral release from host cell</keyword>
<organism evidence="5 6">
    <name type="scientific">Escherichia coli</name>
    <dbReference type="NCBI Taxonomy" id="562"/>
    <lineage>
        <taxon>Bacteria</taxon>
        <taxon>Pseudomonadati</taxon>
        <taxon>Pseudomonadota</taxon>
        <taxon>Gammaproteobacteria</taxon>
        <taxon>Enterobacterales</taxon>
        <taxon>Enterobacteriaceae</taxon>
        <taxon>Escherichia</taxon>
    </lineage>
</organism>
<dbReference type="Pfam" id="PF12236">
    <property type="entry name" value="Head-tail_con"/>
    <property type="match status" value="1"/>
</dbReference>
<proteinExistence type="predicted"/>
<dbReference type="AlphaFoldDB" id="A0AAP1WEE2"/>
<dbReference type="EMBL" id="JACZOI010000418">
    <property type="protein sequence ID" value="MBE0980977.1"/>
    <property type="molecule type" value="Genomic_DNA"/>
</dbReference>
<evidence type="ECO:0000256" key="2">
    <source>
        <dbReference type="ARBA" id="ARBA00022612"/>
    </source>
</evidence>
<comment type="caution">
    <text evidence="5">The sequence shown here is derived from an EMBL/GenBank/DDBJ whole genome shotgun (WGS) entry which is preliminary data.</text>
</comment>
<feature type="region of interest" description="Disordered" evidence="4">
    <location>
        <begin position="1"/>
        <end position="21"/>
    </location>
</feature>
<keyword evidence="3" id="KW-0231">Viral genome packaging</keyword>
<comment type="subcellular location">
    <subcellularLocation>
        <location evidence="1">Virion</location>
    </subcellularLocation>
</comment>
<reference evidence="5" key="1">
    <citation type="submission" date="2020-09" db="EMBL/GenBank/DDBJ databases">
        <title>Emerging polyconal dissemination of OXA-244-producing E. coli in France.</title>
        <authorList>
            <person name="Emeraud C."/>
            <person name="Girlich D."/>
            <person name="Bonnin R.A."/>
            <person name="Jousset A.B."/>
            <person name="Naas T."/>
            <person name="Dortet L."/>
        </authorList>
    </citation>
    <scope>NUCLEOTIDE SEQUENCE</scope>
    <source>
        <strain evidence="5">225E3</strain>
    </source>
</reference>
<evidence type="ECO:0000313" key="5">
    <source>
        <dbReference type="EMBL" id="MBE0980977.1"/>
    </source>
</evidence>
<evidence type="ECO:0000313" key="6">
    <source>
        <dbReference type="Proteomes" id="UP000640866"/>
    </source>
</evidence>
<name>A0AAP1WEE2_ECOLX</name>
<evidence type="ECO:0000256" key="3">
    <source>
        <dbReference type="ARBA" id="ARBA00023219"/>
    </source>
</evidence>
<accession>A0AAP1WEE2</accession>